<dbReference type="InterPro" id="IPR012337">
    <property type="entry name" value="RNaseH-like_sf"/>
</dbReference>
<accession>A0A7S3LRF1</accession>
<gene>
    <name evidence="5" type="ORF">ASTO00021_LOCUS7564</name>
</gene>
<evidence type="ECO:0000256" key="1">
    <source>
        <dbReference type="ARBA" id="ARBA00022722"/>
    </source>
</evidence>
<dbReference type="InterPro" id="IPR047021">
    <property type="entry name" value="REXO1/3/4-like"/>
</dbReference>
<dbReference type="SUPFAM" id="SSF53098">
    <property type="entry name" value="Ribonuclease H-like"/>
    <property type="match status" value="1"/>
</dbReference>
<dbReference type="EMBL" id="HBIN01010131">
    <property type="protein sequence ID" value="CAE0437307.1"/>
    <property type="molecule type" value="Transcribed_RNA"/>
</dbReference>
<dbReference type="InterPro" id="IPR036397">
    <property type="entry name" value="RNaseH_sf"/>
</dbReference>
<dbReference type="GO" id="GO:0004527">
    <property type="term" value="F:exonuclease activity"/>
    <property type="evidence" value="ECO:0007669"/>
    <property type="project" value="InterPro"/>
</dbReference>
<evidence type="ECO:0000313" key="5">
    <source>
        <dbReference type="EMBL" id="CAE0437307.1"/>
    </source>
</evidence>
<evidence type="ECO:0000256" key="2">
    <source>
        <dbReference type="ARBA" id="ARBA00022801"/>
    </source>
</evidence>
<proteinExistence type="predicted"/>
<name>A0A7S3LRF1_9STRA</name>
<dbReference type="SMART" id="SM00479">
    <property type="entry name" value="EXOIII"/>
    <property type="match status" value="1"/>
</dbReference>
<dbReference type="InterPro" id="IPR013520">
    <property type="entry name" value="Ribonucl_H"/>
</dbReference>
<protein>
    <recommendedName>
        <fullName evidence="4">Exonuclease domain-containing protein</fullName>
    </recommendedName>
</protein>
<evidence type="ECO:0000256" key="3">
    <source>
        <dbReference type="SAM" id="MobiDB-lite"/>
    </source>
</evidence>
<keyword evidence="2" id="KW-0378">Hydrolase</keyword>
<evidence type="ECO:0000259" key="4">
    <source>
        <dbReference type="SMART" id="SM00479"/>
    </source>
</evidence>
<dbReference type="GO" id="GO:0003676">
    <property type="term" value="F:nucleic acid binding"/>
    <property type="evidence" value="ECO:0007669"/>
    <property type="project" value="InterPro"/>
</dbReference>
<feature type="region of interest" description="Disordered" evidence="3">
    <location>
        <begin position="361"/>
        <end position="382"/>
    </location>
</feature>
<feature type="compositionally biased region" description="Low complexity" evidence="3">
    <location>
        <begin position="361"/>
        <end position="376"/>
    </location>
</feature>
<sequence>MFGGIAAGKNFEAAVEALESACDNFEVLLHNYHTHIAEKLLKEYRHHSHQEVKMLVDRTKEHPDYEKRYVCDLAKFDPIDVIVPATAKEIRIALENKSESFSQPTGNEPRSKFVNVVKEDTGIEPVLALDCEMVETASDNMALARLSAVNVHGEKVIDVLILPCHHSYIEDCRTHITGIYLHDLKQKGIDIETARKIFATKADVNTLLIGHALEHDIMVLQLQHPHVIDTALLYPVIEADTGRINPALSHGLDYLSVVVLKRDMDRDKRKGIHDSVEDSVNSLDLTKHLVALESRRTPIQPIPQRVRPRKRKRGVNYGICATLSAFSDYSLKQSFEGAKEASSVSGINFSRYRNNECKWLRNSSSGRSSTDNTSRSNKGKGTSCSALINKVKAFAQTQQQQKEKPKDERSKAIIMSSRFVASAKLFVTNEKAKKKMATLKSHARNFSIARRRK</sequence>
<dbReference type="GO" id="GO:0005634">
    <property type="term" value="C:nucleus"/>
    <property type="evidence" value="ECO:0007669"/>
    <property type="project" value="TreeGrafter"/>
</dbReference>
<dbReference type="AlphaFoldDB" id="A0A7S3LRF1"/>
<dbReference type="PANTHER" id="PTHR12801">
    <property type="entry name" value="RNA EXONUCLEASE REXO1 / RECO3 FAMILY MEMBER-RELATED"/>
    <property type="match status" value="1"/>
</dbReference>
<dbReference type="Gene3D" id="3.30.420.10">
    <property type="entry name" value="Ribonuclease H-like superfamily/Ribonuclease H"/>
    <property type="match status" value="1"/>
</dbReference>
<organism evidence="5">
    <name type="scientific">Aplanochytrium stocchinoi</name>
    <dbReference type="NCBI Taxonomy" id="215587"/>
    <lineage>
        <taxon>Eukaryota</taxon>
        <taxon>Sar</taxon>
        <taxon>Stramenopiles</taxon>
        <taxon>Bigyra</taxon>
        <taxon>Labyrinthulomycetes</taxon>
        <taxon>Thraustochytrida</taxon>
        <taxon>Thraustochytriidae</taxon>
        <taxon>Aplanochytrium</taxon>
    </lineage>
</organism>
<keyword evidence="1" id="KW-0540">Nuclease</keyword>
<feature type="domain" description="Exonuclease" evidence="4">
    <location>
        <begin position="125"/>
        <end position="295"/>
    </location>
</feature>
<reference evidence="5" key="1">
    <citation type="submission" date="2021-01" db="EMBL/GenBank/DDBJ databases">
        <authorList>
            <person name="Corre E."/>
            <person name="Pelletier E."/>
            <person name="Niang G."/>
            <person name="Scheremetjew M."/>
            <person name="Finn R."/>
            <person name="Kale V."/>
            <person name="Holt S."/>
            <person name="Cochrane G."/>
            <person name="Meng A."/>
            <person name="Brown T."/>
            <person name="Cohen L."/>
        </authorList>
    </citation>
    <scope>NUCLEOTIDE SEQUENCE</scope>
    <source>
        <strain evidence="5">GSBS06</strain>
    </source>
</reference>